<dbReference type="Proteomes" id="UP000664940">
    <property type="component" value="Unassembled WGS sequence"/>
</dbReference>
<dbReference type="AlphaFoldDB" id="A0A834DR43"/>
<reference evidence="1 2" key="1">
    <citation type="journal article" date="2020" name="Nature">
        <title>Six reference-quality genomes reveal evolution of bat adaptations.</title>
        <authorList>
            <person name="Jebb D."/>
            <person name="Huang Z."/>
            <person name="Pippel M."/>
            <person name="Hughes G.M."/>
            <person name="Lavrichenko K."/>
            <person name="Devanna P."/>
            <person name="Winkler S."/>
            <person name="Jermiin L.S."/>
            <person name="Skirmuntt E.C."/>
            <person name="Katzourakis A."/>
            <person name="Burkitt-Gray L."/>
            <person name="Ray D.A."/>
            <person name="Sullivan K.A.M."/>
            <person name="Roscito J.G."/>
            <person name="Kirilenko B.M."/>
            <person name="Davalos L.M."/>
            <person name="Corthals A.P."/>
            <person name="Power M.L."/>
            <person name="Jones G."/>
            <person name="Ransome R.D."/>
            <person name="Dechmann D.K.N."/>
            <person name="Locatelli A.G."/>
            <person name="Puechmaille S.J."/>
            <person name="Fedrigo O."/>
            <person name="Jarvis E.D."/>
            <person name="Hiller M."/>
            <person name="Vernes S.C."/>
            <person name="Myers E.W."/>
            <person name="Teeling E.C."/>
        </authorList>
    </citation>
    <scope>NUCLEOTIDE SEQUENCE [LARGE SCALE GENOMIC DNA]</scope>
    <source>
        <strain evidence="1">Bat1K_MPI-CBG_1</strain>
    </source>
</reference>
<name>A0A834DR43_9CHIR</name>
<comment type="caution">
    <text evidence="1">The sequence shown here is derived from an EMBL/GenBank/DDBJ whole genome shotgun (WGS) entry which is preliminary data.</text>
</comment>
<dbReference type="EMBL" id="JABVXQ010000009">
    <property type="protein sequence ID" value="KAF6090366.1"/>
    <property type="molecule type" value="Genomic_DNA"/>
</dbReference>
<protein>
    <submittedName>
        <fullName evidence="1">Family with sequence similarity 122C</fullName>
    </submittedName>
</protein>
<proteinExistence type="predicted"/>
<evidence type="ECO:0000313" key="1">
    <source>
        <dbReference type="EMBL" id="KAF6090366.1"/>
    </source>
</evidence>
<evidence type="ECO:0000313" key="2">
    <source>
        <dbReference type="Proteomes" id="UP000664940"/>
    </source>
</evidence>
<accession>A0A834DR43</accession>
<sequence>MDMAQEKMELDVEIMPSLIITDDNILRRSNSAPLISELGGSATIPFVLGVQGSHLRTPTMTLTHI</sequence>
<gene>
    <name evidence="1" type="ORF">HJG60_004751</name>
</gene>
<organism evidence="1 2">
    <name type="scientific">Phyllostomus discolor</name>
    <name type="common">pale spear-nosed bat</name>
    <dbReference type="NCBI Taxonomy" id="89673"/>
    <lineage>
        <taxon>Eukaryota</taxon>
        <taxon>Metazoa</taxon>
        <taxon>Chordata</taxon>
        <taxon>Craniata</taxon>
        <taxon>Vertebrata</taxon>
        <taxon>Euteleostomi</taxon>
        <taxon>Mammalia</taxon>
        <taxon>Eutheria</taxon>
        <taxon>Laurasiatheria</taxon>
        <taxon>Chiroptera</taxon>
        <taxon>Yangochiroptera</taxon>
        <taxon>Phyllostomidae</taxon>
        <taxon>Phyllostominae</taxon>
        <taxon>Phyllostomus</taxon>
    </lineage>
</organism>